<organism evidence="1 2">
    <name type="scientific">Microbacterium pullorum</name>
    <dbReference type="NCBI Taxonomy" id="2762236"/>
    <lineage>
        <taxon>Bacteria</taxon>
        <taxon>Bacillati</taxon>
        <taxon>Actinomycetota</taxon>
        <taxon>Actinomycetes</taxon>
        <taxon>Micrococcales</taxon>
        <taxon>Microbacteriaceae</taxon>
        <taxon>Microbacterium</taxon>
    </lineage>
</organism>
<accession>A0ABR8S1V6</accession>
<keyword evidence="2" id="KW-1185">Reference proteome</keyword>
<evidence type="ECO:0000313" key="2">
    <source>
        <dbReference type="Proteomes" id="UP000648352"/>
    </source>
</evidence>
<name>A0ABR8S1V6_9MICO</name>
<proteinExistence type="predicted"/>
<reference evidence="1 2" key="1">
    <citation type="submission" date="2020-08" db="EMBL/GenBank/DDBJ databases">
        <title>A Genomic Blueprint of the Chicken Gut Microbiome.</title>
        <authorList>
            <person name="Gilroy R."/>
            <person name="Ravi A."/>
            <person name="Getino M."/>
            <person name="Pursley I."/>
            <person name="Horton D.L."/>
            <person name="Alikhan N.-F."/>
            <person name="Baker D."/>
            <person name="Gharbi K."/>
            <person name="Hall N."/>
            <person name="Watson M."/>
            <person name="Adriaenssens E.M."/>
            <person name="Foster-Nyarko E."/>
            <person name="Jarju S."/>
            <person name="Secka A."/>
            <person name="Antonio M."/>
            <person name="Oren A."/>
            <person name="Chaudhuri R."/>
            <person name="La Ragione R.M."/>
            <person name="Hildebrand F."/>
            <person name="Pallen M.J."/>
        </authorList>
    </citation>
    <scope>NUCLEOTIDE SEQUENCE [LARGE SCALE GENOMIC DNA]</scope>
    <source>
        <strain evidence="1 2">Sa4CUA7</strain>
    </source>
</reference>
<protein>
    <submittedName>
        <fullName evidence="1">Uncharacterized protein</fullName>
    </submittedName>
</protein>
<dbReference type="Proteomes" id="UP000648352">
    <property type="component" value="Unassembled WGS sequence"/>
</dbReference>
<dbReference type="EMBL" id="JACSQP010000004">
    <property type="protein sequence ID" value="MBD7957467.1"/>
    <property type="molecule type" value="Genomic_DNA"/>
</dbReference>
<evidence type="ECO:0000313" key="1">
    <source>
        <dbReference type="EMBL" id="MBD7957467.1"/>
    </source>
</evidence>
<sequence length="336" mass="35075">MDITLLTIVGVLLMGALAATAGALYAQFYSPSAFVGRYLAMLGEGRAADALDVPGVMVSSVDLEDAGLPATASDALLRPAALAGLTEVAVVSEEMQDGVAKVTVSYRAGAYPGTTTFRVERNGWIGVAPAWRFAQSPLAVIDLTVHGSMQFTVNGFELDKRQVSAAGAEADPAAAVPMLVFSPGVYSVSVDTAMSATPGVAVLSDSPQAGIPIELQAQPTEEFVGVVQERVDQFLAECATQQVLQPAGCPFGYTVRNRLDQLPVWSIAQSPVVTVEPDGAGWRIPVTEAVAHIDVDIKSLFDGTVYPVSEDVPFRFTGSITVLPDGTASIVVSGEQ</sequence>
<comment type="caution">
    <text evidence="1">The sequence shown here is derived from an EMBL/GenBank/DDBJ whole genome shotgun (WGS) entry which is preliminary data.</text>
</comment>
<gene>
    <name evidence="1" type="ORF">H9651_07430</name>
</gene>